<comment type="caution">
    <text evidence="1">The sequence shown here is derived from an EMBL/GenBank/DDBJ whole genome shotgun (WGS) entry which is preliminary data.</text>
</comment>
<feature type="non-terminal residue" evidence="1">
    <location>
        <position position="51"/>
    </location>
</feature>
<dbReference type="EMBL" id="AVOT02015311">
    <property type="protein sequence ID" value="MBW0499528.1"/>
    <property type="molecule type" value="Genomic_DNA"/>
</dbReference>
<reference evidence="1" key="1">
    <citation type="submission" date="2021-03" db="EMBL/GenBank/DDBJ databases">
        <title>Draft genome sequence of rust myrtle Austropuccinia psidii MF-1, a brazilian biotype.</title>
        <authorList>
            <person name="Quecine M.C."/>
            <person name="Pachon D.M.R."/>
            <person name="Bonatelli M.L."/>
            <person name="Correr F.H."/>
            <person name="Franceschini L.M."/>
            <person name="Leite T.F."/>
            <person name="Margarido G.R.A."/>
            <person name="Almeida C.A."/>
            <person name="Ferrarezi J.A."/>
            <person name="Labate C.A."/>
        </authorList>
    </citation>
    <scope>NUCLEOTIDE SEQUENCE</scope>
    <source>
        <strain evidence="1">MF-1</strain>
    </source>
</reference>
<accession>A0A9Q3DEZ3</accession>
<dbReference type="AlphaFoldDB" id="A0A9Q3DEZ3"/>
<proteinExistence type="predicted"/>
<evidence type="ECO:0000313" key="1">
    <source>
        <dbReference type="EMBL" id="MBW0499528.1"/>
    </source>
</evidence>
<dbReference type="Proteomes" id="UP000765509">
    <property type="component" value="Unassembled WGS sequence"/>
</dbReference>
<gene>
    <name evidence="1" type="ORF">O181_039243</name>
</gene>
<organism evidence="1 2">
    <name type="scientific">Austropuccinia psidii MF-1</name>
    <dbReference type="NCBI Taxonomy" id="1389203"/>
    <lineage>
        <taxon>Eukaryota</taxon>
        <taxon>Fungi</taxon>
        <taxon>Dikarya</taxon>
        <taxon>Basidiomycota</taxon>
        <taxon>Pucciniomycotina</taxon>
        <taxon>Pucciniomycetes</taxon>
        <taxon>Pucciniales</taxon>
        <taxon>Sphaerophragmiaceae</taxon>
        <taxon>Austropuccinia</taxon>
    </lineage>
</organism>
<keyword evidence="2" id="KW-1185">Reference proteome</keyword>
<evidence type="ECO:0000313" key="2">
    <source>
        <dbReference type="Proteomes" id="UP000765509"/>
    </source>
</evidence>
<sequence>MYGGGLGCGIQNGFIGEARICPEVEGIGEGGGIEDGSEDRTGWKFFEVLGI</sequence>
<protein>
    <submittedName>
        <fullName evidence="1">Uncharacterized protein</fullName>
    </submittedName>
</protein>
<name>A0A9Q3DEZ3_9BASI</name>